<reference evidence="4" key="1">
    <citation type="journal article" date="2011" name="PLoS Genet.">
        <title>Genomic analysis of the necrotrophic fungal pathogens Sclerotinia sclerotiorum and Botrytis cinerea.</title>
        <authorList>
            <person name="Amselem J."/>
            <person name="Cuomo C.A."/>
            <person name="van Kan J.A."/>
            <person name="Viaud M."/>
            <person name="Benito E.P."/>
            <person name="Couloux A."/>
            <person name="Coutinho P.M."/>
            <person name="de Vries R.P."/>
            <person name="Dyer P.S."/>
            <person name="Fillinger S."/>
            <person name="Fournier E."/>
            <person name="Gout L."/>
            <person name="Hahn M."/>
            <person name="Kohn L."/>
            <person name="Lapalu N."/>
            <person name="Plummer K.M."/>
            <person name="Pradier J.M."/>
            <person name="Quevillon E."/>
            <person name="Sharon A."/>
            <person name="Simon A."/>
            <person name="ten Have A."/>
            <person name="Tudzynski B."/>
            <person name="Tudzynski P."/>
            <person name="Wincker P."/>
            <person name="Andrew M."/>
            <person name="Anthouard V."/>
            <person name="Beever R.E."/>
            <person name="Beffa R."/>
            <person name="Benoit I."/>
            <person name="Bouzid O."/>
            <person name="Brault B."/>
            <person name="Chen Z."/>
            <person name="Choquer M."/>
            <person name="Collemare J."/>
            <person name="Cotton P."/>
            <person name="Danchin E.G."/>
            <person name="Da Silva C."/>
            <person name="Gautier A."/>
            <person name="Giraud C."/>
            <person name="Giraud T."/>
            <person name="Gonzalez C."/>
            <person name="Grossetete S."/>
            <person name="Guldener U."/>
            <person name="Henrissat B."/>
            <person name="Howlett B.J."/>
            <person name="Kodira C."/>
            <person name="Kretschmer M."/>
            <person name="Lappartient A."/>
            <person name="Leroch M."/>
            <person name="Levis C."/>
            <person name="Mauceli E."/>
            <person name="Neuveglise C."/>
            <person name="Oeser B."/>
            <person name="Pearson M."/>
            <person name="Poulain J."/>
            <person name="Poussereau N."/>
            <person name="Quesneville H."/>
            <person name="Rascle C."/>
            <person name="Schumacher J."/>
            <person name="Segurens B."/>
            <person name="Sexton A."/>
            <person name="Silva E."/>
            <person name="Sirven C."/>
            <person name="Soanes D.M."/>
            <person name="Talbot N.J."/>
            <person name="Templeton M."/>
            <person name="Yandava C."/>
            <person name="Yarden O."/>
            <person name="Zeng Q."/>
            <person name="Rollins J.A."/>
            <person name="Lebrun M.H."/>
            <person name="Dickman M."/>
        </authorList>
    </citation>
    <scope>NUCLEOTIDE SEQUENCE [LARGE SCALE GENOMIC DNA]</scope>
    <source>
        <strain evidence="4">ATCC 18683 / 1980 / Ss-1</strain>
    </source>
</reference>
<dbReference type="HOGENOM" id="CLU_059021_3_4_1"/>
<dbReference type="AlphaFoldDB" id="A7EC73"/>
<dbReference type="PANTHER" id="PTHR43812">
    <property type="entry name" value="BLR2425 PROTEIN"/>
    <property type="match status" value="1"/>
</dbReference>
<dbReference type="GeneID" id="5492340"/>
<dbReference type="SUPFAM" id="SSF50475">
    <property type="entry name" value="FMN-binding split barrel"/>
    <property type="match status" value="1"/>
</dbReference>
<dbReference type="eggNOG" id="ENOG502QT5Z">
    <property type="taxonomic scope" value="Eukaryota"/>
</dbReference>
<feature type="region of interest" description="Disordered" evidence="1">
    <location>
        <begin position="256"/>
        <end position="284"/>
    </location>
</feature>
<dbReference type="SMART" id="SM00903">
    <property type="entry name" value="Flavin_Reduct"/>
    <property type="match status" value="1"/>
</dbReference>
<dbReference type="InterPro" id="IPR012349">
    <property type="entry name" value="Split_barrel_FMN-bd"/>
</dbReference>
<dbReference type="InterPro" id="IPR002563">
    <property type="entry name" value="Flavin_Rdtase-like_dom"/>
</dbReference>
<proteinExistence type="predicted"/>
<evidence type="ECO:0000313" key="3">
    <source>
        <dbReference type="EMBL" id="EDO00052.1"/>
    </source>
</evidence>
<evidence type="ECO:0000256" key="1">
    <source>
        <dbReference type="SAM" id="MobiDB-lite"/>
    </source>
</evidence>
<dbReference type="OMA" id="PHNPFNA"/>
<dbReference type="KEGG" id="ssl:SS1G_02911"/>
<dbReference type="Gene3D" id="2.30.110.10">
    <property type="entry name" value="Electron Transport, Fmn-binding Protein, Chain A"/>
    <property type="match status" value="1"/>
</dbReference>
<sequence>MVFYEPGVTDHNLPRDPFKACVVPRPIGWISTRSKDGKDNLAPYSQFNNLTFDPPYVMFSANQTIENIRKDTTINVEQTGSFVWNMATWDLREAVNTTSEQVAYGVDEFVQAGLTKIPSTNLKHVVPMVEESPIRFECTYHSTLRLPGNPPAGTVDIIIGKVVGVHISDKVLTDGLVDLSKAQPIARCGYYSYAVDVVKRVLAIFQKSAKSSLKRATKSGNACVDRKSLHEAPLFQRLKDLTAVIVSYSTAGKEAAESAGFESQTERKNPGVKVSDDAAQSMQD</sequence>
<dbReference type="EMBL" id="CH476623">
    <property type="protein sequence ID" value="EDO00052.1"/>
    <property type="molecule type" value="Genomic_DNA"/>
</dbReference>
<dbReference type="GO" id="GO:0010181">
    <property type="term" value="F:FMN binding"/>
    <property type="evidence" value="ECO:0007669"/>
    <property type="project" value="InterPro"/>
</dbReference>
<dbReference type="PANTHER" id="PTHR43812:SF2">
    <property type="entry name" value="FLAVIN REDUCTASE LIKE DOMAIN-CONTAINING PROTEIN"/>
    <property type="match status" value="1"/>
</dbReference>
<evidence type="ECO:0000313" key="4">
    <source>
        <dbReference type="Proteomes" id="UP000001312"/>
    </source>
</evidence>
<evidence type="ECO:0000259" key="2">
    <source>
        <dbReference type="SMART" id="SM00903"/>
    </source>
</evidence>
<gene>
    <name evidence="3" type="ORF">SS1G_02911</name>
</gene>
<organism evidence="3 4">
    <name type="scientific">Sclerotinia sclerotiorum (strain ATCC 18683 / 1980 / Ss-1)</name>
    <name type="common">White mold</name>
    <name type="synonym">Whetzelinia sclerotiorum</name>
    <dbReference type="NCBI Taxonomy" id="665079"/>
    <lineage>
        <taxon>Eukaryota</taxon>
        <taxon>Fungi</taxon>
        <taxon>Dikarya</taxon>
        <taxon>Ascomycota</taxon>
        <taxon>Pezizomycotina</taxon>
        <taxon>Leotiomycetes</taxon>
        <taxon>Helotiales</taxon>
        <taxon>Sclerotiniaceae</taxon>
        <taxon>Sclerotinia</taxon>
    </lineage>
</organism>
<keyword evidence="4" id="KW-1185">Reference proteome</keyword>
<dbReference type="Proteomes" id="UP000001312">
    <property type="component" value="Unassembled WGS sequence"/>
</dbReference>
<dbReference type="Pfam" id="PF01613">
    <property type="entry name" value="Flavin_Reduct"/>
    <property type="match status" value="1"/>
</dbReference>
<feature type="domain" description="Flavin reductase like" evidence="2">
    <location>
        <begin position="20"/>
        <end position="178"/>
    </location>
</feature>
<dbReference type="InParanoid" id="A7EC73"/>
<name>A7EC73_SCLS1</name>
<protein>
    <recommendedName>
        <fullName evidence="2">Flavin reductase like domain-containing protein</fullName>
    </recommendedName>
</protein>
<dbReference type="RefSeq" id="XP_001596689.1">
    <property type="nucleotide sequence ID" value="XM_001596639.1"/>
</dbReference>
<accession>A7EC73</accession>